<proteinExistence type="predicted"/>
<evidence type="ECO:0000313" key="3">
    <source>
        <dbReference type="Proteomes" id="UP000028059"/>
    </source>
</evidence>
<keyword evidence="3" id="KW-1185">Reference proteome</keyword>
<dbReference type="Proteomes" id="UP000028059">
    <property type="component" value="Unassembled WGS sequence"/>
</dbReference>
<feature type="transmembrane region" description="Helical" evidence="1">
    <location>
        <begin position="6"/>
        <end position="25"/>
    </location>
</feature>
<evidence type="ECO:0000313" key="2">
    <source>
        <dbReference type="EMBL" id="KEQ56859.1"/>
    </source>
</evidence>
<evidence type="ECO:0008006" key="4">
    <source>
        <dbReference type="Google" id="ProtNLM"/>
    </source>
</evidence>
<protein>
    <recommendedName>
        <fullName evidence="4">PepSY domain-containing protein</fullName>
    </recommendedName>
</protein>
<organism evidence="2 3">
    <name type="scientific">Marine Group I thaumarchaeote SCGC AAA799-N04</name>
    <dbReference type="NCBI Taxonomy" id="1502293"/>
    <lineage>
        <taxon>Archaea</taxon>
        <taxon>Nitrososphaerota</taxon>
        <taxon>Marine Group I</taxon>
    </lineage>
</organism>
<comment type="caution">
    <text evidence="2">The sequence shown here is derived from an EMBL/GenBank/DDBJ whole genome shotgun (WGS) entry which is preliminary data.</text>
</comment>
<keyword evidence="1" id="KW-0812">Transmembrane</keyword>
<accession>A0A081RNT6</accession>
<evidence type="ECO:0000256" key="1">
    <source>
        <dbReference type="SAM" id="Phobius"/>
    </source>
</evidence>
<gene>
    <name evidence="2" type="ORF">AAA799N04_00693</name>
</gene>
<sequence>MKMEIFWFQIGFGLFIILILMVLSIKFSKDKISINDEQALKIVRDELEQDGYYNFELESVISLEEPKITTVVIRVGHQEIGLEIDKNTGKIISKEKIAR</sequence>
<name>A0A081RNT6_9ARCH</name>
<dbReference type="EMBL" id="JOKN01000008">
    <property type="protein sequence ID" value="KEQ56859.1"/>
    <property type="molecule type" value="Genomic_DNA"/>
</dbReference>
<reference evidence="2 3" key="1">
    <citation type="submission" date="2014-06" db="EMBL/GenBank/DDBJ databases">
        <authorList>
            <person name="Ngugi D.K."/>
            <person name="Blom J."/>
            <person name="Alam I."/>
            <person name="Rashid M."/>
            <person name="Ba Alawi W."/>
            <person name="Zhang G."/>
            <person name="Hikmawan T."/>
            <person name="Guan Y."/>
            <person name="Antunes A."/>
            <person name="Siam R."/>
            <person name="ElDorry H."/>
            <person name="Bajic V."/>
            <person name="Stingl U."/>
        </authorList>
    </citation>
    <scope>NUCLEOTIDE SEQUENCE [LARGE SCALE GENOMIC DNA]</scope>
    <source>
        <strain evidence="2">SCGC AAA799-N04</strain>
    </source>
</reference>
<dbReference type="AlphaFoldDB" id="A0A081RNT6"/>
<keyword evidence="1" id="KW-0472">Membrane</keyword>
<keyword evidence="1" id="KW-1133">Transmembrane helix</keyword>